<dbReference type="InterPro" id="IPR036291">
    <property type="entry name" value="NAD(P)-bd_dom_sf"/>
</dbReference>
<accession>A0A918ZTT5</accession>
<dbReference type="InterPro" id="IPR029903">
    <property type="entry name" value="RmlD-like-bd"/>
</dbReference>
<name>A0A918ZTT5_9ACTN</name>
<dbReference type="EMBL" id="BNAT01000068">
    <property type="protein sequence ID" value="GHE67749.1"/>
    <property type="molecule type" value="Genomic_DNA"/>
</dbReference>
<organism evidence="5 6">
    <name type="scientific">Streptomyces capitiformicae</name>
    <dbReference type="NCBI Taxonomy" id="2014920"/>
    <lineage>
        <taxon>Bacteria</taxon>
        <taxon>Bacillati</taxon>
        <taxon>Actinomycetota</taxon>
        <taxon>Actinomycetes</taxon>
        <taxon>Kitasatosporales</taxon>
        <taxon>Streptomycetaceae</taxon>
        <taxon>Streptomyces</taxon>
    </lineage>
</organism>
<keyword evidence="2" id="KW-0560">Oxidoreductase</keyword>
<evidence type="ECO:0000256" key="1">
    <source>
        <dbReference type="ARBA" id="ARBA00010944"/>
    </source>
</evidence>
<evidence type="ECO:0000256" key="3">
    <source>
        <dbReference type="SAM" id="MobiDB-lite"/>
    </source>
</evidence>
<dbReference type="GO" id="GO:0008831">
    <property type="term" value="F:dTDP-4-dehydrorhamnose reductase activity"/>
    <property type="evidence" value="ECO:0007669"/>
    <property type="project" value="UniProtKB-EC"/>
</dbReference>
<dbReference type="Gene3D" id="3.40.50.720">
    <property type="entry name" value="NAD(P)-binding Rossmann-like Domain"/>
    <property type="match status" value="1"/>
</dbReference>
<gene>
    <name evidence="5" type="ORF">GCM10017771_91460</name>
</gene>
<dbReference type="InterPro" id="IPR005913">
    <property type="entry name" value="dTDP_dehydrorham_reduct"/>
</dbReference>
<evidence type="ECO:0000259" key="4">
    <source>
        <dbReference type="Pfam" id="PF04321"/>
    </source>
</evidence>
<evidence type="ECO:0000313" key="5">
    <source>
        <dbReference type="EMBL" id="GHE67749.1"/>
    </source>
</evidence>
<sequence length="472" mass="50453">MTDMRNWLVTGAGGMLGQDVLVRLAADGIPAVAATRTDLDITDPASVRAALAAHRPAVVVNCATWTAVDDAESREDEALRINGDGPGHLASDCADTGTVLLHVSTGYVFSSDATTPYAEDAPTAPRSAYGRTKLAGERAVLKTLPDHGYVVRTAWLYGAGGPNFVRTMIRLADERDTLDVDDQRGQPTWSADLAGLLYDLGRGALSGTAPVGVYHGTSFGETTWYGFRDGVVRQRISAHSVLDPQTATAGARSTRASGTCTCASSPAAGARRPGSTRCAPRTWRPAGRPCLPVILPVWSCPSGPAVLDRRSGQPLPRRRPAHRQAGGRGGGSGGPDGGLDRRCDVRLPLPLHIAVDGGEPLRLRFERKNVGKYPADAVSDGAVLTARLPLEQLTGRRWAVRIEVPSADRGEPRWTRLPVDVVVTKDGTARVIDRHTAPAKKSTRKKPAPLRPLLRRAADRLRRALCSQQKKR</sequence>
<dbReference type="Gene3D" id="3.90.25.10">
    <property type="entry name" value="UDP-galactose 4-epimerase, domain 1"/>
    <property type="match status" value="1"/>
</dbReference>
<feature type="compositionally biased region" description="Low complexity" evidence="3">
    <location>
        <begin position="247"/>
        <end position="259"/>
    </location>
</feature>
<dbReference type="PANTHER" id="PTHR10491:SF4">
    <property type="entry name" value="METHIONINE ADENOSYLTRANSFERASE 2 SUBUNIT BETA"/>
    <property type="match status" value="1"/>
</dbReference>
<dbReference type="Proteomes" id="UP000603227">
    <property type="component" value="Unassembled WGS sequence"/>
</dbReference>
<protein>
    <recommendedName>
        <fullName evidence="2">dTDP-4-dehydrorhamnose reductase</fullName>
        <ecNumber evidence="2">1.1.1.133</ecNumber>
    </recommendedName>
</protein>
<feature type="compositionally biased region" description="Basic residues" evidence="3">
    <location>
        <begin position="437"/>
        <end position="448"/>
    </location>
</feature>
<reference evidence="5" key="2">
    <citation type="submission" date="2020-09" db="EMBL/GenBank/DDBJ databases">
        <authorList>
            <person name="Sun Q."/>
            <person name="Zhou Y."/>
        </authorList>
    </citation>
    <scope>NUCLEOTIDE SEQUENCE</scope>
    <source>
        <strain evidence="5">CGMCC 4.7403</strain>
    </source>
</reference>
<comment type="function">
    <text evidence="2">Catalyzes the reduction of dTDP-6-deoxy-L-lyxo-4-hexulose to yield dTDP-L-rhamnose.</text>
</comment>
<feature type="region of interest" description="Disordered" evidence="3">
    <location>
        <begin position="308"/>
        <end position="341"/>
    </location>
</feature>
<keyword evidence="2" id="KW-0521">NADP</keyword>
<feature type="region of interest" description="Disordered" evidence="3">
    <location>
        <begin position="247"/>
        <end position="280"/>
    </location>
</feature>
<dbReference type="AlphaFoldDB" id="A0A918ZTT5"/>
<comment type="caution">
    <text evidence="5">The sequence shown here is derived from an EMBL/GenBank/DDBJ whole genome shotgun (WGS) entry which is preliminary data.</text>
</comment>
<reference evidence="5" key="1">
    <citation type="journal article" date="2014" name="Int. J. Syst. Evol. Microbiol.">
        <title>Complete genome sequence of Corynebacterium casei LMG S-19264T (=DSM 44701T), isolated from a smear-ripened cheese.</title>
        <authorList>
            <consortium name="US DOE Joint Genome Institute (JGI-PGF)"/>
            <person name="Walter F."/>
            <person name="Albersmeier A."/>
            <person name="Kalinowski J."/>
            <person name="Ruckert C."/>
        </authorList>
    </citation>
    <scope>NUCLEOTIDE SEQUENCE</scope>
    <source>
        <strain evidence="5">CGMCC 4.7403</strain>
    </source>
</reference>
<evidence type="ECO:0000256" key="2">
    <source>
        <dbReference type="RuleBase" id="RU364082"/>
    </source>
</evidence>
<evidence type="ECO:0000313" key="6">
    <source>
        <dbReference type="Proteomes" id="UP000603227"/>
    </source>
</evidence>
<comment type="similarity">
    <text evidence="1 2">Belongs to the dTDP-4-dehydrorhamnose reductase family.</text>
</comment>
<dbReference type="CDD" id="cd05254">
    <property type="entry name" value="dTDP_HR_like_SDR_e"/>
    <property type="match status" value="1"/>
</dbReference>
<comment type="pathway">
    <text evidence="2">Carbohydrate biosynthesis; dTDP-L-rhamnose biosynthesis.</text>
</comment>
<keyword evidence="6" id="KW-1185">Reference proteome</keyword>
<feature type="domain" description="RmlD-like substrate binding" evidence="4">
    <location>
        <begin position="7"/>
        <end position="250"/>
    </location>
</feature>
<dbReference type="GO" id="GO:0005829">
    <property type="term" value="C:cytosol"/>
    <property type="evidence" value="ECO:0007669"/>
    <property type="project" value="TreeGrafter"/>
</dbReference>
<dbReference type="EC" id="1.1.1.133" evidence="2"/>
<dbReference type="PANTHER" id="PTHR10491">
    <property type="entry name" value="DTDP-4-DEHYDRORHAMNOSE REDUCTASE"/>
    <property type="match status" value="1"/>
</dbReference>
<dbReference type="GO" id="GO:0019305">
    <property type="term" value="P:dTDP-rhamnose biosynthetic process"/>
    <property type="evidence" value="ECO:0007669"/>
    <property type="project" value="TreeGrafter"/>
</dbReference>
<dbReference type="Pfam" id="PF04321">
    <property type="entry name" value="RmlD_sub_bind"/>
    <property type="match status" value="1"/>
</dbReference>
<feature type="region of interest" description="Disordered" evidence="3">
    <location>
        <begin position="433"/>
        <end position="452"/>
    </location>
</feature>
<proteinExistence type="inferred from homology"/>
<dbReference type="SUPFAM" id="SSF51735">
    <property type="entry name" value="NAD(P)-binding Rossmann-fold domains"/>
    <property type="match status" value="1"/>
</dbReference>
<feature type="compositionally biased region" description="Gly residues" evidence="3">
    <location>
        <begin position="326"/>
        <end position="337"/>
    </location>
</feature>